<protein>
    <submittedName>
        <fullName evidence="2">Uncharacterized protein</fullName>
    </submittedName>
</protein>
<proteinExistence type="predicted"/>
<dbReference type="KEGG" id="pchm:VFPPC_07888"/>
<dbReference type="EMBL" id="LSBJ02000004">
    <property type="protein sequence ID" value="OAQ66322.1"/>
    <property type="molecule type" value="Genomic_DNA"/>
</dbReference>
<dbReference type="RefSeq" id="XP_018143409.1">
    <property type="nucleotide sequence ID" value="XM_018286682.1"/>
</dbReference>
<evidence type="ECO:0000313" key="2">
    <source>
        <dbReference type="EMBL" id="OAQ66322.1"/>
    </source>
</evidence>
<organism evidence="2 3">
    <name type="scientific">Pochonia chlamydosporia 170</name>
    <dbReference type="NCBI Taxonomy" id="1380566"/>
    <lineage>
        <taxon>Eukaryota</taxon>
        <taxon>Fungi</taxon>
        <taxon>Dikarya</taxon>
        <taxon>Ascomycota</taxon>
        <taxon>Pezizomycotina</taxon>
        <taxon>Sordariomycetes</taxon>
        <taxon>Hypocreomycetidae</taxon>
        <taxon>Hypocreales</taxon>
        <taxon>Clavicipitaceae</taxon>
        <taxon>Pochonia</taxon>
    </lineage>
</organism>
<feature type="region of interest" description="Disordered" evidence="1">
    <location>
        <begin position="1"/>
        <end position="28"/>
    </location>
</feature>
<dbReference type="AlphaFoldDB" id="A0A179FL61"/>
<accession>A0A179FL61</accession>
<evidence type="ECO:0000256" key="1">
    <source>
        <dbReference type="SAM" id="MobiDB-lite"/>
    </source>
</evidence>
<name>A0A179FL61_METCM</name>
<reference evidence="2 3" key="1">
    <citation type="journal article" date="2016" name="PLoS Pathog.">
        <title>Biosynthesis of antibiotic leucinostatins in bio-control fungus Purpureocillium lilacinum and their inhibition on phytophthora revealed by genome mining.</title>
        <authorList>
            <person name="Wang G."/>
            <person name="Liu Z."/>
            <person name="Lin R."/>
            <person name="Li E."/>
            <person name="Mao Z."/>
            <person name="Ling J."/>
            <person name="Yang Y."/>
            <person name="Yin W.B."/>
            <person name="Xie B."/>
        </authorList>
    </citation>
    <scope>NUCLEOTIDE SEQUENCE [LARGE SCALE GENOMIC DNA]</scope>
    <source>
        <strain evidence="2">170</strain>
    </source>
</reference>
<keyword evidence="3" id="KW-1185">Reference proteome</keyword>
<comment type="caution">
    <text evidence="2">The sequence shown here is derived from an EMBL/GenBank/DDBJ whole genome shotgun (WGS) entry which is preliminary data.</text>
</comment>
<feature type="compositionally biased region" description="Polar residues" evidence="1">
    <location>
        <begin position="19"/>
        <end position="28"/>
    </location>
</feature>
<dbReference type="Proteomes" id="UP000078397">
    <property type="component" value="Unassembled WGS sequence"/>
</dbReference>
<evidence type="ECO:0000313" key="3">
    <source>
        <dbReference type="Proteomes" id="UP000078397"/>
    </source>
</evidence>
<gene>
    <name evidence="2" type="ORF">VFPPC_07888</name>
</gene>
<dbReference type="GeneID" id="28850676"/>
<sequence length="96" mass="10909">MQLDMFQKQTTSSTTSHSAQSHYQPRTNVPLNNQRYAALFSTSSTTRGKHAAKQPLVSLWRRLSFFCPTQPERLHSSLQSLFSSSDPLFFVFPSAK</sequence>